<dbReference type="SUPFAM" id="SSF53474">
    <property type="entry name" value="alpha/beta-Hydrolases"/>
    <property type="match status" value="1"/>
</dbReference>
<dbReference type="PANTHER" id="PTHR48098:SF3">
    <property type="entry name" value="IRON(III) ENTEROBACTIN ESTERASE"/>
    <property type="match status" value="1"/>
</dbReference>
<keyword evidence="3" id="KW-0378">Hydrolase</keyword>
<sequence>MNPIKPVQPEGTAAGLLAAADAGQPQWWQQLAQLGTPLIEPAGNSEVKMNYFWRDPTGTAQQSAIVRVYIDINGITDHHSRTPQSLQRLAGTDIWYWSTTVDARWRGSYSLIPIDASQLPPAFSADDNLASQQQREWWISLFPLAIADPLNPLRSYFNSRGQPLSAAHMPAAPPQTGWLAWDHHREAPVDTSRLQQFNWHSSRLDNQRRIWLYSSGETAQPATRPLVILLDGQNWAQGIPLFSVIEQQTAAGLLPAACWLFIDVIDMAHREQELPCNPEFWQAIQQELLPEARRRAAFTEDPQHTVVAGQSYGGLAAMYAGLHWPQRFGRVLSQSGSFWWPEVKFVTQSAQRDSYQPGWLTRQVDEHHVAAATLTIFLEYGDREPSIGFVNQQMLRALTAAGHRIEQREFIGGHDSLCWRGGLLDGLQRLLNAE</sequence>
<dbReference type="PANTHER" id="PTHR48098">
    <property type="entry name" value="ENTEROCHELIN ESTERASE-RELATED"/>
    <property type="match status" value="1"/>
</dbReference>
<dbReference type="EMBL" id="JRXE01000049">
    <property type="protein sequence ID" value="KOC87248.1"/>
    <property type="molecule type" value="Genomic_DNA"/>
</dbReference>
<evidence type="ECO:0000259" key="5">
    <source>
        <dbReference type="Pfam" id="PF11806"/>
    </source>
</evidence>
<gene>
    <name evidence="6" type="ORF">NG42_21390</name>
</gene>
<dbReference type="InterPro" id="IPR021764">
    <property type="entry name" value="Enterochelin_esterase_N"/>
</dbReference>
<name>A0A0L7SVT8_9GAMM</name>
<dbReference type="Pfam" id="PF11806">
    <property type="entry name" value="Enterochelin_N"/>
    <property type="match status" value="1"/>
</dbReference>
<dbReference type="InterPro" id="IPR029058">
    <property type="entry name" value="AB_hydrolase_fold"/>
</dbReference>
<keyword evidence="7" id="KW-1185">Reference proteome</keyword>
<proteinExistence type="inferred from homology"/>
<comment type="similarity">
    <text evidence="4">Belongs to the Fes family.</text>
</comment>
<dbReference type="InterPro" id="IPR014756">
    <property type="entry name" value="Ig_E-set"/>
</dbReference>
<comment type="subcellular location">
    <subcellularLocation>
        <location evidence="1">Cytoplasm</location>
    </subcellularLocation>
</comment>
<protein>
    <submittedName>
        <fullName evidence="6">Enterochelin esterase</fullName>
    </submittedName>
</protein>
<dbReference type="InterPro" id="IPR013783">
    <property type="entry name" value="Ig-like_fold"/>
</dbReference>
<comment type="caution">
    <text evidence="6">The sequence shown here is derived from an EMBL/GenBank/DDBJ whole genome shotgun (WGS) entry which is preliminary data.</text>
</comment>
<evidence type="ECO:0000313" key="7">
    <source>
        <dbReference type="Proteomes" id="UP000037088"/>
    </source>
</evidence>
<evidence type="ECO:0000256" key="3">
    <source>
        <dbReference type="ARBA" id="ARBA00022801"/>
    </source>
</evidence>
<organism evidence="6 7">
    <name type="scientific">Winslowiella iniecta</name>
    <dbReference type="NCBI Taxonomy" id="1560201"/>
    <lineage>
        <taxon>Bacteria</taxon>
        <taxon>Pseudomonadati</taxon>
        <taxon>Pseudomonadota</taxon>
        <taxon>Gammaproteobacteria</taxon>
        <taxon>Enterobacterales</taxon>
        <taxon>Erwiniaceae</taxon>
        <taxon>Winslowiella</taxon>
    </lineage>
</organism>
<dbReference type="SUPFAM" id="SSF81296">
    <property type="entry name" value="E set domains"/>
    <property type="match status" value="1"/>
</dbReference>
<dbReference type="Gene3D" id="2.60.40.10">
    <property type="entry name" value="Immunoglobulins"/>
    <property type="match status" value="1"/>
</dbReference>
<dbReference type="Gene3D" id="3.40.50.1820">
    <property type="entry name" value="alpha/beta hydrolase"/>
    <property type="match status" value="1"/>
</dbReference>
<dbReference type="NCBIfam" id="NF007758">
    <property type="entry name" value="PRK10439.1"/>
    <property type="match status" value="1"/>
</dbReference>
<dbReference type="GO" id="GO:0008849">
    <property type="term" value="F:enterochelin esterase activity"/>
    <property type="evidence" value="ECO:0007669"/>
    <property type="project" value="InterPro"/>
</dbReference>
<dbReference type="AlphaFoldDB" id="A0A0L7SVT8"/>
<keyword evidence="2" id="KW-0963">Cytoplasm</keyword>
<dbReference type="Proteomes" id="UP000037088">
    <property type="component" value="Unassembled WGS sequence"/>
</dbReference>
<dbReference type="GO" id="GO:0005737">
    <property type="term" value="C:cytoplasm"/>
    <property type="evidence" value="ECO:0007669"/>
    <property type="project" value="UniProtKB-SubCell"/>
</dbReference>
<reference evidence="6 7" key="1">
    <citation type="journal article" date="2015" name="Int. J. Syst. Evol. Microbiol.">
        <title>Erwinia iniecta sp. nov., isolated from Russian wheat aphids (Diuraphis noxia).</title>
        <authorList>
            <person name="Campillo T."/>
            <person name="Luna E."/>
            <person name="Portier P."/>
            <person name="Fischer-Le Saux M."/>
            <person name="Lapitan N."/>
            <person name="Tisserat N.A."/>
            <person name="Leach J.E."/>
        </authorList>
    </citation>
    <scope>NUCLEOTIDE SEQUENCE [LARGE SCALE GENOMIC DNA]</scope>
    <source>
        <strain evidence="6 7">B120</strain>
    </source>
</reference>
<dbReference type="GO" id="GO:0005506">
    <property type="term" value="F:iron ion binding"/>
    <property type="evidence" value="ECO:0007669"/>
    <property type="project" value="InterPro"/>
</dbReference>
<dbReference type="GO" id="GO:0006826">
    <property type="term" value="P:iron ion transport"/>
    <property type="evidence" value="ECO:0007669"/>
    <property type="project" value="InterPro"/>
</dbReference>
<dbReference type="InterPro" id="IPR000801">
    <property type="entry name" value="Esterase-like"/>
</dbReference>
<evidence type="ECO:0000256" key="1">
    <source>
        <dbReference type="ARBA" id="ARBA00004496"/>
    </source>
</evidence>
<dbReference type="InterPro" id="IPR050583">
    <property type="entry name" value="Mycobacterial_A85_antigen"/>
</dbReference>
<dbReference type="PATRIC" id="fig|1560201.3.peg.4539"/>
<evidence type="ECO:0000256" key="2">
    <source>
        <dbReference type="ARBA" id="ARBA00022490"/>
    </source>
</evidence>
<feature type="domain" description="Enterochelin esterase N-terminal" evidence="5">
    <location>
        <begin position="49"/>
        <end position="178"/>
    </location>
</feature>
<evidence type="ECO:0000313" key="6">
    <source>
        <dbReference type="EMBL" id="KOC87248.1"/>
    </source>
</evidence>
<evidence type="ECO:0000256" key="4">
    <source>
        <dbReference type="ARBA" id="ARBA00024201"/>
    </source>
</evidence>
<accession>A0A0L7SVT8</accession>
<dbReference type="Pfam" id="PF00756">
    <property type="entry name" value="Esterase"/>
    <property type="match status" value="1"/>
</dbReference>